<feature type="compositionally biased region" description="Polar residues" evidence="2">
    <location>
        <begin position="1175"/>
        <end position="1185"/>
    </location>
</feature>
<protein>
    <submittedName>
        <fullName evidence="4">Cingulin-like protein 1 (Junction-associated coiled-coil protein) (Paracingulin)</fullName>
    </submittedName>
</protein>
<dbReference type="CDD" id="cd00060">
    <property type="entry name" value="FHA"/>
    <property type="match status" value="1"/>
</dbReference>
<feature type="region of interest" description="Disordered" evidence="2">
    <location>
        <begin position="1172"/>
        <end position="1261"/>
    </location>
</feature>
<dbReference type="InterPro" id="IPR008984">
    <property type="entry name" value="SMAD_FHA_dom_sf"/>
</dbReference>
<feature type="compositionally biased region" description="Basic and acidic residues" evidence="2">
    <location>
        <begin position="856"/>
        <end position="877"/>
    </location>
</feature>
<dbReference type="SMART" id="SM00240">
    <property type="entry name" value="FHA"/>
    <property type="match status" value="1"/>
</dbReference>
<feature type="compositionally biased region" description="Polar residues" evidence="2">
    <location>
        <begin position="300"/>
        <end position="309"/>
    </location>
</feature>
<feature type="region of interest" description="Disordered" evidence="2">
    <location>
        <begin position="928"/>
        <end position="965"/>
    </location>
</feature>
<reference evidence="4 5" key="1">
    <citation type="submission" date="2024-02" db="EMBL/GenBank/DDBJ databases">
        <authorList>
            <person name="Chen Y."/>
            <person name="Shah S."/>
            <person name="Dougan E. K."/>
            <person name="Thang M."/>
            <person name="Chan C."/>
        </authorList>
    </citation>
    <scope>NUCLEOTIDE SEQUENCE [LARGE SCALE GENOMIC DNA]</scope>
</reference>
<dbReference type="InterPro" id="IPR000253">
    <property type="entry name" value="FHA_dom"/>
</dbReference>
<evidence type="ECO:0000313" key="4">
    <source>
        <dbReference type="EMBL" id="CAK9083491.1"/>
    </source>
</evidence>
<dbReference type="EMBL" id="CAXAMM010039067">
    <property type="protein sequence ID" value="CAK9083491.1"/>
    <property type="molecule type" value="Genomic_DNA"/>
</dbReference>
<keyword evidence="5" id="KW-1185">Reference proteome</keyword>
<dbReference type="Pfam" id="PF00498">
    <property type="entry name" value="FHA"/>
    <property type="match status" value="1"/>
</dbReference>
<dbReference type="SUPFAM" id="SSF49879">
    <property type="entry name" value="SMAD/FHA domain"/>
    <property type="match status" value="1"/>
</dbReference>
<evidence type="ECO:0000313" key="5">
    <source>
        <dbReference type="Proteomes" id="UP001642464"/>
    </source>
</evidence>
<gene>
    <name evidence="4" type="ORF">SCF082_LOCUS39628</name>
</gene>
<feature type="domain" description="FHA" evidence="3">
    <location>
        <begin position="23"/>
        <end position="79"/>
    </location>
</feature>
<feature type="region of interest" description="Disordered" evidence="2">
    <location>
        <begin position="856"/>
        <end position="900"/>
    </location>
</feature>
<feature type="compositionally biased region" description="Basic and acidic residues" evidence="2">
    <location>
        <begin position="1106"/>
        <end position="1139"/>
    </location>
</feature>
<feature type="coiled-coil region" evidence="1">
    <location>
        <begin position="787"/>
        <end position="821"/>
    </location>
</feature>
<comment type="caution">
    <text evidence="4">The sequence shown here is derived from an EMBL/GenBank/DDBJ whole genome shotgun (WGS) entry which is preliminary data.</text>
</comment>
<feature type="region of interest" description="Disordered" evidence="2">
    <location>
        <begin position="278"/>
        <end position="320"/>
    </location>
</feature>
<feature type="compositionally biased region" description="Basic and acidic residues" evidence="2">
    <location>
        <begin position="1247"/>
        <end position="1261"/>
    </location>
</feature>
<dbReference type="Gene3D" id="2.60.200.20">
    <property type="match status" value="1"/>
</dbReference>
<feature type="compositionally biased region" description="Polar residues" evidence="2">
    <location>
        <begin position="623"/>
        <end position="636"/>
    </location>
</feature>
<name>A0ABP0Q5J6_9DINO</name>
<feature type="region of interest" description="Disordered" evidence="2">
    <location>
        <begin position="1442"/>
        <end position="1485"/>
    </location>
</feature>
<feature type="region of interest" description="Disordered" evidence="2">
    <location>
        <begin position="1525"/>
        <end position="1560"/>
    </location>
</feature>
<organism evidence="4 5">
    <name type="scientific">Durusdinium trenchii</name>
    <dbReference type="NCBI Taxonomy" id="1381693"/>
    <lineage>
        <taxon>Eukaryota</taxon>
        <taxon>Sar</taxon>
        <taxon>Alveolata</taxon>
        <taxon>Dinophyceae</taxon>
        <taxon>Suessiales</taxon>
        <taxon>Symbiodiniaceae</taxon>
        <taxon>Durusdinium</taxon>
    </lineage>
</organism>
<feature type="compositionally biased region" description="Basic and acidic residues" evidence="2">
    <location>
        <begin position="606"/>
        <end position="621"/>
    </location>
</feature>
<feature type="coiled-coil region" evidence="1">
    <location>
        <begin position="2235"/>
        <end position="2294"/>
    </location>
</feature>
<keyword evidence="1" id="KW-0175">Coiled coil</keyword>
<accession>A0ABP0Q5J6</accession>
<feature type="region of interest" description="Disordered" evidence="2">
    <location>
        <begin position="1353"/>
        <end position="1408"/>
    </location>
</feature>
<evidence type="ECO:0000259" key="3">
    <source>
        <dbReference type="PROSITE" id="PS50006"/>
    </source>
</evidence>
<feature type="coiled-coil region" evidence="1">
    <location>
        <begin position="698"/>
        <end position="753"/>
    </location>
</feature>
<evidence type="ECO:0000256" key="1">
    <source>
        <dbReference type="SAM" id="Coils"/>
    </source>
</evidence>
<sequence>MEKRVVLRSSDGRLGFELRQGSNLLGRDPERCQVILRSSRSISLVHADLDLSFDDYGEPVIVFKDTNSTNGTFVNDTHISGRRQPTIELRDGDVLRFGYDNSSFLLRVEDATREGQDQHEEKVKLGEELPPPLDQVAFEAAEGKEHHQLPDTIPGPLSAESRFNDHEYAEGSESEIESLFGAVSPTVAASSSGRRPAATPKSEHVDVQHDNRRHFEHLSKQIKELEQRLPKGHGQANELAKLERKLDGLRDQTSGLGSSQVDAINNRLAELERRLLAQGQEHKSPDQRQQQRPRPVMHTVQASPSSMPSKSPGWAMDFGSFDKRDGESSFHSFDPLKAEDSASLSGGAAAAWGAELAPDEDIFDASETPHAISGNISGVAVGAATVEAPVKEQADSLATVKLEQQAAQHELKQQAQRLGIVALRLASQRAQHRRLGFAFQALSRAARNKVAKVKRKSVEKQKHSKQTQRRDASTETGGLSKEEKLERCAELFESFHLKHALRNWSKRHERDIFKERLEQQIYRKVSQQVKEREKRKEEALRTSATGPESVLRLKLDDALQELRLLEQTSCLHELNLMLSRAARRKIGLAFREWQAKTVARREELQRRLEKEHAKSNEKDDLNTDQVSKTGAAQSSELGHKFKQLSEERDRLSEAVKKLSAEKATAWEANHGLRERVSAFESELQALHDHAQESSLQITSHADRQVNTLQERLKSLSAEHDQVSQERDTLDTKVLALQRQLKEARRKQQLLQANHEDSLGTARDAQGQDLVEKNKVLRRQQQDALNAASAAESSRDQALEELEHLRRQFRASQDNAEAAEKRLAVLLDTAKSEQSLAEARVTELSIELSTELAKARNREAQLSKDLKEATARSERLSDDVTSWTQKLSDQESANEARQDRVEQKLGERVAQLQRECNESLEQLKAQRAELSSARAENSELRKQLRRLETESESERTAASREVEKTQLSLSKFESQVAALQDELASNRGDLQSAQAQLAEKNRELEKERQIGAKPSQILLDQNLESWREESDALNTKNKHLVQQVRALERDVGRLERNAHAMEGKFKAEQDQSDKVQADLREKLAQTTEELHSAKRKALSQAKQMEQAFREKLEKEAEEKDSEKRNELEKERVKREKLGLKLQEELAGAREEMQSAKRQVVAQSKQIESLERKFLEQTLSSKHSTVSNEEDKARQREVQQLQRQQALSESDAKRLRDKAGRLEEEMERLREQGDEAQKKLVDDNTSLAKELDETRRQKEKAQRRLATVEKERDTLCARLEAKNAKLHDDVAHLEERLDATKTELRLCKADNKILSKEQNDIKGKLAKNESRLSSDAQTIQDLQAQNATLLAKARDLGSSAKEATNRCKESESRLRMMKSRTAAPLGSKDQSKMALGQDSEADKPELNTLASASKDKARILQEKLLELGKEHRALLAQHKALQATSAISGQSRPPKHGKQTGKPPGKTQEAKVRRPRRPQRAMSESFAMDSMLRWDGDNESPVITGGVPDAFGQPIAPGLEAFLKKEESSRTLVPEKDKSRLDSLSASVRNNGSPCHNEVRSRSEALTTEEIVQTVLQDLVNEVADGPLRRLGRAMELFGAQVRFFRYKQSVFDAWRQVQRNQKSLKNVVRRLALSQQANLPQKWWGFKMWARFTGLDQPLSEARKKNRCIALRFERISAKLIQVSRSREATAVQRERVLLRQGFAKWRGRQELETLQVKALLLRGLEIWKRSEHWKMRALTSSQKPEQAGKLPRFCLRGAGAFDRSPDYIKVRDSGARHLEACKRFVVAKEKQFKVLMRIVRGGRLAQLWWAFTVWHRGVAAGPPEAVVCAKLEMLKCFGGIKRCLLRQQRLTLRRGFHRWESSVRVDKFLALGHAGWHAKSRARAAFVMWKDRTARNLSMRRRYVNIMRCQGEYKILQLCFSSWASKIRRRKRLNVLGRRKALQLQRTFLNKWTEFVRTRTVAYHFAGRLGRKRLRTLFASWKAVMERAKLRFPDESKRLLRRVVLRMKHGTMRMAWQRWFEVFVITRAKAQAKQKVSGQVQQLVKKSMAMESALRRLAADPKAPVSSQTLDGDAFGLAAAGDETLPEVDDGDGNTNEEFAFHANAGVGDESMASALVVKAPKHPLQPKTPTPAKASTLVVPTDGVSELARRDGGENMSAHANTYAVRLGDDLERLLETNDKARTVYEQQQVIEALLRQMQLLVANEKETRALLAQIVVPAEASDPERAAESRGVVVRHLQEMDLLRAELNALRRLSKQQEKSSSKYLRIARREKAKLEEELLECQRRAEQDKAYFAVQLRQSDKRLEKVNQILETRAAKYAKSVGEESLALLRAQIGASRKAELKAKARVKEMEDALSSFVQDAGVGGSRNQADDQKLHDAVRSLKSQLEGLRARYGLSTALKREMNLFPLASKLEEEVERGKPLTLPRLRALLQIKDV</sequence>
<feature type="compositionally biased region" description="Polar residues" evidence="2">
    <location>
        <begin position="1540"/>
        <end position="1552"/>
    </location>
</feature>
<proteinExistence type="predicted"/>
<feature type="compositionally biased region" description="Basic and acidic residues" evidence="2">
    <location>
        <begin position="1525"/>
        <end position="1539"/>
    </location>
</feature>
<dbReference type="Proteomes" id="UP001642464">
    <property type="component" value="Unassembled WGS sequence"/>
</dbReference>
<feature type="compositionally biased region" description="Basic and acidic residues" evidence="2">
    <location>
        <begin position="1361"/>
        <end position="1372"/>
    </location>
</feature>
<feature type="compositionally biased region" description="Basic and acidic residues" evidence="2">
    <location>
        <begin position="1208"/>
        <end position="1240"/>
    </location>
</feature>
<feature type="compositionally biased region" description="Basic and acidic residues" evidence="2">
    <location>
        <begin position="935"/>
        <end position="963"/>
    </location>
</feature>
<feature type="compositionally biased region" description="Low complexity" evidence="2">
    <location>
        <begin position="1196"/>
        <end position="1207"/>
    </location>
</feature>
<feature type="compositionally biased region" description="Polar residues" evidence="2">
    <location>
        <begin position="878"/>
        <end position="892"/>
    </location>
</feature>
<evidence type="ECO:0000256" key="2">
    <source>
        <dbReference type="SAM" id="MobiDB-lite"/>
    </source>
</evidence>
<feature type="region of interest" description="Disordered" evidence="2">
    <location>
        <begin position="450"/>
        <end position="480"/>
    </location>
</feature>
<dbReference type="PROSITE" id="PS50006">
    <property type="entry name" value="FHA_DOMAIN"/>
    <property type="match status" value="1"/>
</dbReference>
<feature type="region of interest" description="Disordered" evidence="2">
    <location>
        <begin position="1086"/>
        <end position="1139"/>
    </location>
</feature>
<feature type="region of interest" description="Disordered" evidence="2">
    <location>
        <begin position="606"/>
        <end position="640"/>
    </location>
</feature>